<gene>
    <name evidence="2" type="ORF">MGMO_26c00250</name>
</gene>
<proteinExistence type="predicted"/>
<keyword evidence="1" id="KW-1133">Transmembrane helix</keyword>
<name>V5C967_9GAMM</name>
<dbReference type="eggNOG" id="ENOG5031MZV">
    <property type="taxonomic scope" value="Bacteria"/>
</dbReference>
<reference evidence="2 3" key="1">
    <citation type="journal article" date="2013" name="Genome Announc.">
        <title>Draft Genome Sequence of the Methanotrophic Gammaproteobacterium Methyloglobulus morosus DSM 22980 Strain KoM1.</title>
        <authorList>
            <person name="Poehlein A."/>
            <person name="Deutzmann J.S."/>
            <person name="Daniel R."/>
            <person name="Simeonova D.D."/>
        </authorList>
    </citation>
    <scope>NUCLEOTIDE SEQUENCE [LARGE SCALE GENOMIC DNA]</scope>
    <source>
        <strain evidence="2 3">KoM1</strain>
    </source>
</reference>
<dbReference type="Proteomes" id="UP000017842">
    <property type="component" value="Unassembled WGS sequence"/>
</dbReference>
<evidence type="ECO:0000313" key="3">
    <source>
        <dbReference type="Proteomes" id="UP000017842"/>
    </source>
</evidence>
<evidence type="ECO:0000313" key="2">
    <source>
        <dbReference type="EMBL" id="ESS73313.1"/>
    </source>
</evidence>
<organism evidence="2 3">
    <name type="scientific">Methyloglobulus morosus KoM1</name>
    <dbReference type="NCBI Taxonomy" id="1116472"/>
    <lineage>
        <taxon>Bacteria</taxon>
        <taxon>Pseudomonadati</taxon>
        <taxon>Pseudomonadota</taxon>
        <taxon>Gammaproteobacteria</taxon>
        <taxon>Methylococcales</taxon>
        <taxon>Methylococcaceae</taxon>
        <taxon>Methyloglobulus</taxon>
    </lineage>
</organism>
<dbReference type="PATRIC" id="fig|1116472.3.peg.849"/>
<feature type="transmembrane region" description="Helical" evidence="1">
    <location>
        <begin position="15"/>
        <end position="34"/>
    </location>
</feature>
<sequence>MSDEKLPEEKMSESAKLAIAVIGVIAVGFVMVGLNKQQSTEQKESSAMVRNVFNLQTMATEQCPKAIKEHTGEQVYFPSSTESDKESYITLKWIGENSQKGGFKKASCTIRSVMGGISELIIDDKAIIQRKAE</sequence>
<protein>
    <submittedName>
        <fullName evidence="2">Uncharacterized protein</fullName>
    </submittedName>
</protein>
<keyword evidence="1" id="KW-0812">Transmembrane</keyword>
<dbReference type="AlphaFoldDB" id="V5C967"/>
<keyword evidence="1" id="KW-0472">Membrane</keyword>
<dbReference type="RefSeq" id="WP_023493725.1">
    <property type="nucleotide sequence ID" value="NZ_AYLO01000026.1"/>
</dbReference>
<evidence type="ECO:0000256" key="1">
    <source>
        <dbReference type="SAM" id="Phobius"/>
    </source>
</evidence>
<dbReference type="EMBL" id="AYLO01000026">
    <property type="protein sequence ID" value="ESS73313.1"/>
    <property type="molecule type" value="Genomic_DNA"/>
</dbReference>
<keyword evidence="3" id="KW-1185">Reference proteome</keyword>
<accession>V5C967</accession>
<comment type="caution">
    <text evidence="2">The sequence shown here is derived from an EMBL/GenBank/DDBJ whole genome shotgun (WGS) entry which is preliminary data.</text>
</comment>